<keyword evidence="2" id="KW-1185">Reference proteome</keyword>
<comment type="caution">
    <text evidence="1">The sequence shown here is derived from an EMBL/GenBank/DDBJ whole genome shotgun (WGS) entry which is preliminary data.</text>
</comment>
<evidence type="ECO:0000313" key="2">
    <source>
        <dbReference type="Proteomes" id="UP000292052"/>
    </source>
</evidence>
<proteinExistence type="predicted"/>
<gene>
    <name evidence="1" type="ORF">BDFB_007888</name>
</gene>
<evidence type="ECO:0000313" key="1">
    <source>
        <dbReference type="EMBL" id="RZC33731.1"/>
    </source>
</evidence>
<dbReference type="EMBL" id="QDEB01086395">
    <property type="protein sequence ID" value="RZC33731.1"/>
    <property type="molecule type" value="Genomic_DNA"/>
</dbReference>
<protein>
    <submittedName>
        <fullName evidence="1">Uncharacterized protein</fullName>
    </submittedName>
</protein>
<accession>A0A482VLC6</accession>
<name>A0A482VLC6_ASBVE</name>
<feature type="non-terminal residue" evidence="1">
    <location>
        <position position="1"/>
    </location>
</feature>
<dbReference type="OrthoDB" id="10414053at2759"/>
<sequence>IYYKILPLDFVPRVNYCEWFLHNTNDVILDATFFTDEAWFHLEGYNKAIARTANETMAFLRQLYDNRLIKNWKTLRLICYLELFENMKDVCCYL</sequence>
<dbReference type="Proteomes" id="UP000292052">
    <property type="component" value="Unassembled WGS sequence"/>
</dbReference>
<reference evidence="1 2" key="1">
    <citation type="submission" date="2017-03" db="EMBL/GenBank/DDBJ databases">
        <title>Genome of the blue death feigning beetle - Asbolus verrucosus.</title>
        <authorList>
            <person name="Rider S.D."/>
        </authorList>
    </citation>
    <scope>NUCLEOTIDE SEQUENCE [LARGE SCALE GENOMIC DNA]</scope>
    <source>
        <strain evidence="1">Butters</strain>
        <tissue evidence="1">Head and leg muscle</tissue>
    </source>
</reference>
<dbReference type="AlphaFoldDB" id="A0A482VLC6"/>
<organism evidence="1 2">
    <name type="scientific">Asbolus verrucosus</name>
    <name type="common">Desert ironclad beetle</name>
    <dbReference type="NCBI Taxonomy" id="1661398"/>
    <lineage>
        <taxon>Eukaryota</taxon>
        <taxon>Metazoa</taxon>
        <taxon>Ecdysozoa</taxon>
        <taxon>Arthropoda</taxon>
        <taxon>Hexapoda</taxon>
        <taxon>Insecta</taxon>
        <taxon>Pterygota</taxon>
        <taxon>Neoptera</taxon>
        <taxon>Endopterygota</taxon>
        <taxon>Coleoptera</taxon>
        <taxon>Polyphaga</taxon>
        <taxon>Cucujiformia</taxon>
        <taxon>Tenebrionidae</taxon>
        <taxon>Pimeliinae</taxon>
        <taxon>Asbolus</taxon>
    </lineage>
</organism>